<dbReference type="RefSeq" id="WP_164577649.1">
    <property type="nucleotide sequence ID" value="NZ_JAAXDH010000051.1"/>
</dbReference>
<gene>
    <name evidence="1" type="ORF">GR204_20360</name>
</gene>
<accession>A0A6P0B9B4</accession>
<proteinExistence type="predicted"/>
<reference evidence="1 2" key="1">
    <citation type="submission" date="2019-12" db="EMBL/GenBank/DDBJ databases">
        <title>Rhizobium genotypes associated with high levels of biological nitrogen fixation by grain legumes in a temperate-maritime cropping system.</title>
        <authorList>
            <person name="Maluk M."/>
            <person name="Francesc Ferrando Molina F."/>
            <person name="Lopez Del Egido L."/>
            <person name="Lafos M."/>
            <person name="Langarica-Fuentes A."/>
            <person name="Gebre Yohannes G."/>
            <person name="Young M.W."/>
            <person name="Martin P."/>
            <person name="Gantlett R."/>
            <person name="Kenicer G."/>
            <person name="Hawes C."/>
            <person name="Begg G.S."/>
            <person name="Quilliam R.S."/>
            <person name="Squire G.R."/>
            <person name="Poole P.S."/>
            <person name="Young P.W."/>
            <person name="Iannetta P.M."/>
            <person name="James E.K."/>
        </authorList>
    </citation>
    <scope>NUCLEOTIDE SEQUENCE [LARGE SCALE GENOMIC DNA]</scope>
    <source>
        <strain evidence="1 2">JHI1096</strain>
    </source>
</reference>
<name>A0A6P0B9B4_RHILE</name>
<dbReference type="EMBL" id="WUEZ01000023">
    <property type="protein sequence ID" value="NEI36315.1"/>
    <property type="molecule type" value="Genomic_DNA"/>
</dbReference>
<comment type="caution">
    <text evidence="1">The sequence shown here is derived from an EMBL/GenBank/DDBJ whole genome shotgun (WGS) entry which is preliminary data.</text>
</comment>
<evidence type="ECO:0000313" key="1">
    <source>
        <dbReference type="EMBL" id="NEI36315.1"/>
    </source>
</evidence>
<evidence type="ECO:0000313" key="2">
    <source>
        <dbReference type="Proteomes" id="UP000471560"/>
    </source>
</evidence>
<organism evidence="1 2">
    <name type="scientific">Rhizobium leguminosarum</name>
    <dbReference type="NCBI Taxonomy" id="384"/>
    <lineage>
        <taxon>Bacteria</taxon>
        <taxon>Pseudomonadati</taxon>
        <taxon>Pseudomonadota</taxon>
        <taxon>Alphaproteobacteria</taxon>
        <taxon>Hyphomicrobiales</taxon>
        <taxon>Rhizobiaceae</taxon>
        <taxon>Rhizobium/Agrobacterium group</taxon>
        <taxon>Rhizobium</taxon>
    </lineage>
</organism>
<dbReference type="AlphaFoldDB" id="A0A6P0B9B4"/>
<sequence>MGAIVYNVSWRLLFSIVFLLFSNGGHADPLWPGPRAPSQTETVDCSEYAAIGIARCSKALCFSSGNGRGLVDSQLKITKSDEEGIERACYVSFNGYLPFPWRQNPSFPRQFCIVAKAESQTGIDRKAAVRCTVTIPRFELQFSQKYPPSAGPYDYTGKFNGVFPFSFVDSFPELTIALPFSVLESEFNAQKGGGFFLFSWKVANAHLSVHQSNTGERFRQRFDLSLDVNLRGVEDVDCKVKAGLSIPASPVTAGTKVGVLIQGADSTCDATGFFAHAFGLDALMSGAIRSALASQAVGLVGAVVNEEDFNDWVVDDPRLKTLLEQAWIGGTLCEAPFPPGICLKVSWRERSLGDHRNAVLASAPPATSPADVTGLAELREEFRKISPRMPLISDPNGYAFPAKRTAGAYDDGDMAIFGGLLCLSGENEGCELVRRSQGREGQFWRSPARANSDTDDQFSGDQFKGVAAFWARTGNAKSLESYLDRVSAKWTPYPSKATNLVRMYNGCKDDPGGKCNIIDEEWRWLNIFANRYGAASHVPVDARDYIGKFGDPVGMLPWKAMINKLGYRAHLVAVEIYISKKLGIHDPRIDVAAEILAGRQPDNPFFLFLARGKDARVAQLVRQKCVVDTGKSEWNQWSWERAESGQAWKQSMGWDCIFMINNLLD</sequence>
<dbReference type="Proteomes" id="UP000471560">
    <property type="component" value="Unassembled WGS sequence"/>
</dbReference>
<protein>
    <submittedName>
        <fullName evidence="1">Uncharacterized protein</fullName>
    </submittedName>
</protein>